<gene>
    <name evidence="10" type="ORF">JZ751_017561</name>
</gene>
<feature type="compositionally biased region" description="Basic and acidic residues" evidence="8">
    <location>
        <begin position="1682"/>
        <end position="1692"/>
    </location>
</feature>
<evidence type="ECO:0000256" key="3">
    <source>
        <dbReference type="ARBA" id="ARBA00022801"/>
    </source>
</evidence>
<dbReference type="Proteomes" id="UP000824540">
    <property type="component" value="Unassembled WGS sequence"/>
</dbReference>
<comment type="catalytic activity">
    <reaction evidence="6">
        <text>ATP + H2O = ADP + phosphate + H(+)</text>
        <dbReference type="Rhea" id="RHEA:13065"/>
        <dbReference type="ChEBI" id="CHEBI:15377"/>
        <dbReference type="ChEBI" id="CHEBI:15378"/>
        <dbReference type="ChEBI" id="CHEBI:30616"/>
        <dbReference type="ChEBI" id="CHEBI:43474"/>
        <dbReference type="ChEBI" id="CHEBI:456216"/>
        <dbReference type="EC" id="3.6.4.12"/>
    </reaction>
    <physiologicalReaction direction="left-to-right" evidence="6">
        <dbReference type="Rhea" id="RHEA:13066"/>
    </physiologicalReaction>
</comment>
<evidence type="ECO:0000256" key="2">
    <source>
        <dbReference type="ARBA" id="ARBA00022741"/>
    </source>
</evidence>
<dbReference type="GO" id="GO:0008270">
    <property type="term" value="F:zinc ion binding"/>
    <property type="evidence" value="ECO:0007669"/>
    <property type="project" value="UniProtKB-KW"/>
</dbReference>
<feature type="region of interest" description="Disordered" evidence="8">
    <location>
        <begin position="1144"/>
        <end position="1166"/>
    </location>
</feature>
<feature type="region of interest" description="Disordered" evidence="8">
    <location>
        <begin position="1"/>
        <end position="20"/>
    </location>
</feature>
<feature type="region of interest" description="Disordered" evidence="8">
    <location>
        <begin position="1977"/>
        <end position="1997"/>
    </location>
</feature>
<dbReference type="EMBL" id="JAFBMS010000004">
    <property type="protein sequence ID" value="KAG9352985.1"/>
    <property type="molecule type" value="Genomic_DNA"/>
</dbReference>
<keyword evidence="2" id="KW-0547">Nucleotide-binding</keyword>
<evidence type="ECO:0000313" key="11">
    <source>
        <dbReference type="Proteomes" id="UP000824540"/>
    </source>
</evidence>
<feature type="zinc finger region" description="C3H1-type" evidence="7">
    <location>
        <begin position="148"/>
        <end position="172"/>
    </location>
</feature>
<dbReference type="InterPro" id="IPR014001">
    <property type="entry name" value="Helicase_ATP-bd"/>
</dbReference>
<dbReference type="GO" id="GO:0005524">
    <property type="term" value="F:ATP binding"/>
    <property type="evidence" value="ECO:0007669"/>
    <property type="project" value="UniProtKB-KW"/>
</dbReference>
<dbReference type="OrthoDB" id="2285229at2759"/>
<dbReference type="Gene3D" id="3.40.50.300">
    <property type="entry name" value="P-loop containing nucleotide triphosphate hydrolases"/>
    <property type="match status" value="4"/>
</dbReference>
<dbReference type="FunFam" id="3.40.50.300:FF:001373">
    <property type="entry name" value="Helicase with zinc finger domain 2"/>
    <property type="match status" value="1"/>
</dbReference>
<dbReference type="SMART" id="SM00955">
    <property type="entry name" value="RNB"/>
    <property type="match status" value="1"/>
</dbReference>
<dbReference type="InterPro" id="IPR056787">
    <property type="entry name" value="OB_HELZ2"/>
</dbReference>
<keyword evidence="7" id="KW-0863">Zinc-finger</keyword>
<feature type="region of interest" description="Disordered" evidence="8">
    <location>
        <begin position="1682"/>
        <end position="1701"/>
    </location>
</feature>
<dbReference type="InterPro" id="IPR041677">
    <property type="entry name" value="DNA2/NAM7_AAA_11"/>
</dbReference>
<evidence type="ECO:0000256" key="1">
    <source>
        <dbReference type="ARBA" id="ARBA00007913"/>
    </source>
</evidence>
<comment type="caution">
    <text evidence="10">The sequence shown here is derived from an EMBL/GenBank/DDBJ whole genome shotgun (WGS) entry which is preliminary data.</text>
</comment>
<keyword evidence="7" id="KW-0479">Metal-binding</keyword>
<evidence type="ECO:0000256" key="6">
    <source>
        <dbReference type="ARBA" id="ARBA00048432"/>
    </source>
</evidence>
<dbReference type="SUPFAM" id="SSF50249">
    <property type="entry name" value="Nucleic acid-binding proteins"/>
    <property type="match status" value="2"/>
</dbReference>
<proteinExistence type="inferred from homology"/>
<evidence type="ECO:0000256" key="5">
    <source>
        <dbReference type="ARBA" id="ARBA00022840"/>
    </source>
</evidence>
<dbReference type="SMART" id="SM00487">
    <property type="entry name" value="DEXDc"/>
    <property type="match status" value="2"/>
</dbReference>
<dbReference type="Pfam" id="PF13086">
    <property type="entry name" value="AAA_11"/>
    <property type="match status" value="3"/>
</dbReference>
<dbReference type="GO" id="GO:0003723">
    <property type="term" value="F:RNA binding"/>
    <property type="evidence" value="ECO:0007669"/>
    <property type="project" value="InterPro"/>
</dbReference>
<dbReference type="Pfam" id="PF13087">
    <property type="entry name" value="AAA_12"/>
    <property type="match status" value="2"/>
</dbReference>
<evidence type="ECO:0000259" key="9">
    <source>
        <dbReference type="PROSITE" id="PS50103"/>
    </source>
</evidence>
<name>A0A8T2PKC2_9TELE</name>
<dbReference type="InterPro" id="IPR047187">
    <property type="entry name" value="SF1_C_Upf1"/>
</dbReference>
<feature type="domain" description="C3H1-type" evidence="9">
    <location>
        <begin position="148"/>
        <end position="172"/>
    </location>
</feature>
<dbReference type="InterPro" id="IPR001900">
    <property type="entry name" value="RNase_II/R"/>
</dbReference>
<dbReference type="InterPro" id="IPR012340">
    <property type="entry name" value="NA-bd_OB-fold"/>
</dbReference>
<dbReference type="InterPro" id="IPR027417">
    <property type="entry name" value="P-loop_NTPase"/>
</dbReference>
<evidence type="ECO:0000256" key="4">
    <source>
        <dbReference type="ARBA" id="ARBA00022806"/>
    </source>
</evidence>
<keyword evidence="7" id="KW-0862">Zinc</keyword>
<dbReference type="GO" id="GO:0043139">
    <property type="term" value="F:5'-3' DNA helicase activity"/>
    <property type="evidence" value="ECO:0007669"/>
    <property type="project" value="TreeGrafter"/>
</dbReference>
<evidence type="ECO:0000313" key="10">
    <source>
        <dbReference type="EMBL" id="KAG9352985.1"/>
    </source>
</evidence>
<dbReference type="SUPFAM" id="SSF52540">
    <property type="entry name" value="P-loop containing nucleoside triphosphate hydrolases"/>
    <property type="match status" value="2"/>
</dbReference>
<dbReference type="GO" id="GO:0004540">
    <property type="term" value="F:RNA nuclease activity"/>
    <property type="evidence" value="ECO:0007669"/>
    <property type="project" value="InterPro"/>
</dbReference>
<keyword evidence="11" id="KW-1185">Reference proteome</keyword>
<dbReference type="FunFam" id="3.40.50.300:FF:001313">
    <property type="entry name" value="Helicase with zinc finger domain 2"/>
    <property type="match status" value="1"/>
</dbReference>
<dbReference type="GO" id="GO:0016787">
    <property type="term" value="F:hydrolase activity"/>
    <property type="evidence" value="ECO:0007669"/>
    <property type="project" value="UniProtKB-KW"/>
</dbReference>
<dbReference type="PANTHER" id="PTHR43788">
    <property type="entry name" value="DNA2/NAM7 HELICASE FAMILY MEMBER"/>
    <property type="match status" value="1"/>
</dbReference>
<dbReference type="InterPro" id="IPR041679">
    <property type="entry name" value="DNA2/NAM7-like_C"/>
</dbReference>
<dbReference type="PROSITE" id="PS50103">
    <property type="entry name" value="ZF_C3H1"/>
    <property type="match status" value="1"/>
</dbReference>
<protein>
    <recommendedName>
        <fullName evidence="9">C3H1-type domain-containing protein</fullName>
    </recommendedName>
</protein>
<accession>A0A8T2PKC2</accession>
<organism evidence="10 11">
    <name type="scientific">Albula glossodonta</name>
    <name type="common">roundjaw bonefish</name>
    <dbReference type="NCBI Taxonomy" id="121402"/>
    <lineage>
        <taxon>Eukaryota</taxon>
        <taxon>Metazoa</taxon>
        <taxon>Chordata</taxon>
        <taxon>Craniata</taxon>
        <taxon>Vertebrata</taxon>
        <taxon>Euteleostomi</taxon>
        <taxon>Actinopterygii</taxon>
        <taxon>Neopterygii</taxon>
        <taxon>Teleostei</taxon>
        <taxon>Albuliformes</taxon>
        <taxon>Albulidae</taxon>
        <taxon>Albula</taxon>
    </lineage>
</organism>
<evidence type="ECO:0000256" key="7">
    <source>
        <dbReference type="PROSITE-ProRule" id="PRU00723"/>
    </source>
</evidence>
<keyword evidence="5" id="KW-0067">ATP-binding</keyword>
<evidence type="ECO:0000256" key="8">
    <source>
        <dbReference type="SAM" id="MobiDB-lite"/>
    </source>
</evidence>
<dbReference type="InterPro" id="IPR050534">
    <property type="entry name" value="Coronavir_polyprotein_1ab"/>
</dbReference>
<reference evidence="10" key="1">
    <citation type="thesis" date="2021" institute="BYU ScholarsArchive" country="Provo, UT, USA">
        <title>Applications of and Algorithms for Genome Assembly and Genomic Analyses with an Emphasis on Marine Teleosts.</title>
        <authorList>
            <person name="Pickett B.D."/>
        </authorList>
    </citation>
    <scope>NUCLEOTIDE SEQUENCE</scope>
    <source>
        <strain evidence="10">HI-2016</strain>
    </source>
</reference>
<dbReference type="Pfam" id="PF00773">
    <property type="entry name" value="RNB"/>
    <property type="match status" value="1"/>
</dbReference>
<dbReference type="InterPro" id="IPR000571">
    <property type="entry name" value="Znf_CCCH"/>
</dbReference>
<dbReference type="PANTHER" id="PTHR43788:SF10">
    <property type="entry name" value="HELICASE WITH ZINC FINGER 2, TRANSCRIPTIONAL COACTIVATOR"/>
    <property type="match status" value="1"/>
</dbReference>
<comment type="similarity">
    <text evidence="1">Belongs to the DNA2/NAM7 helicase family.</text>
</comment>
<keyword evidence="3" id="KW-0378">Hydrolase</keyword>
<dbReference type="CDD" id="cd18808">
    <property type="entry name" value="SF1_C_Upf1"/>
    <property type="match status" value="2"/>
</dbReference>
<sequence length="2792" mass="319000">MEAHITEANISQSSDDGKGCTRHGNRCSFARSSEEAAVWNFQKRHGLDHHNLRSLIAQIQFPNYSALAKPLSTVERILQNFPGLFIELCENCFYSSPQELRVKGNTAVCKKGHPWKSLLVHYQQGGQGMVVVNDIRPQPISGFQFYRPCRYAECGQPCKHGPKRCMFAHNQVEMEVWTAEIQEGLNRSELLWLSRNRHAAVSTPAPSRPRLYCKVCRLDYASEESFMNHCASQDHERMICEDVTTEWKHRPPPENINLVFQLCDSVTSFNSPSICVYGDNCILAHSIAELNEWRMRDKAARRKVRAAEEEGLLSYQERLLKEYRNSLNEVLIMSENVPGVTVSCDKDMTVSGHQELLPLKWTFRIKPERPLMEVALLKQDPGAKFILGEIDRDDACTYATGERFRASDMSYEIPVSFKASNPGLYEQWLVFDFDMRPVLLRKLEVRVGEHTSIRPIWINEDDKTPVQTLERWHQGNRVIIPCLDKKEAEEHLMKEYKPPEINLQFNPRSKHNTVITIQNYKKKMHDFLYREELAEDEVVSRLSLKVTISLSHKLPERYFEKKAPRGTLVASVPVSYMLTPDTPEGFILKREIRSALVTRSLAENNFSKVYEANILEDVISEDKMLLLLSKRCCTELGLQNGMTCEMEVQFQLNRLPFCHMHKAIDLLPDVEMVLPDLKKSCVPEHGPRLNEKLNEKQQAAISFILGDPSRTKTVAPLLIYGPFGTGKTFTMATAVKELVRQPGTKVLICAHTNSSADLYVKEYFHKYVSSGHDEARPLRIKTNKMYVRNTDPITLQYCNLSPDCQSFMLPDLTTLDMSKIIITTTVTAKLFQTLKLPVGYFTHILIDEASQMLECEALIPLGLAGKGTRVILAGDHMQMGPKLFSVEEDQRSNHTLLNRLYHHYQAEEDQSVASQSRIIFNENYRSTKEIVDFVSKHFYVGKSPHNAIMASGNVPPHPQCHPLRFHHIQGKCHLDTSTMSWYNLEEVACVAEIVQKLFKEWPSQWGNREQKMLCVLSEGMQVLQIREKLRELKLGGIVVENSQNVQGKQFRAIVVSTIHTRDSLRKYDTACLDFFNDPRVMNTVMTRAQSQVIVVGDAAALCYFGKCSRIWKSYIKQCIGKDSAEPKHLKMEYVEQEVREIARFTKKEDDDSSDTESSTSEIPEIDDPILKELLDESNNVRVTVTSEGLLDIVHQDHSSDESESYDRVKRLHQDFSGPELQQLLITNPNDFKLCELTMKRFDSGYARSLDQPTLCIDINGRRNVGHSFPGDHVVVEILNRESSPPSGKVLGVVQKSDLSLFVCTSDSYDPQVMTPINNCVSKIYTPFWKDKPNHIAVRKIGDEEMKPERFVKIDEETKRNNLFVVRVLKWRERFRYPLGIVVKVLPKVTTFEGGMEVLDIEYPLARTPPPPVQEEVKRYKDTSIDSQRREDYRDHITLTIDPVGSKDLDDAISVRDLGRHYEVGVHIADIASFVTKDSPTDKYAQKQGTTFYPPEKEPAHMFPKDLSADFFSLLPGYDRHTISLMVLVDKETHRILGRQFALSVIRSDRQMSYEDAEQIIQKTSKGNKNCDTVEGCLAMAFNFSKKHRKDRLQEDWWYKRPDEEVHLGEGKSHKMVEELMIMFNNAVAEKLLTTDTTRSLTPIRCQERPDPEKICQLRDKYSSLIPLSIHLSCCLDNSGHPGRDRGTMESKNDQGLIPGGKAEREPRVCAVPSVSNTFTLFTSLIKSLESAAERKDIYKMMDLIITDDIHPQLLPVVTEFRKLLSKAYVIRSNSTTLSKIGHYDLQLDCYTWASSPIRRFSDIIVQRMLHSVLGNTDVKYTTKEIDMLCADFSEKYAKQSEYEKKAQCLRLASQLSQQSAGKLAFVIDVSLTGHSFHVSFPLNNKSLPNLLPIMYRDLQLTDQPEYDEESHCVTLKWTQRVYSFTNRHIHSELKQHHSDSLITLVQLDTWKDILSALRTEKWDSVLRSIEGIRSRMDKNSNTQSDMSNGEWQPVSRKTKNLTRSEPGHYVELSLNLKVGETLQVQLGTDTKRGLLVPAVQLLNVCPKFEICLEHVKNPTMCFSKYAVRASKQEYKDYMEYQKIWKPLCEMESASNAVAENDSIVLEDVKVTWKKGSKDRHPNGFFRLPLEKKKEWAIECDLLNCLLCIRLRDQKDHSCTNTLGSQPSSDLVDPKTFTWVAHGRTTAVTDEEESKRLLYVQIDFCINQVSMENPPSIIGNTNFTVELIPKLLPDVRKEAAVSNLAQANQLVKNIALGRKPSPSDILTGHGQKRWNFDITKQAMGFPPLNDSQTKAIKEALDSPFTLIQGPPGTGKTVVGVHIVYWFLTRNKEMVIPTKKKDDNVEKKKDGCILYCGPSNKSVDVVAEHLLKLKEELKPLRVYSEQMEMLEFPYPGSNLKLSRKSMREEKPNQELRSITLHHLIRVHGNQFANDIRAFDARIQNGEDLSDQEIDSYKQLLNRARQQELMKHDIILCTCTAASNPNFTKMLNFQQIVIDECAMATEPEAFIPLVSHKPAQIVLLGDHKQLQPIVHCDLVKRLGMKKSLFERYMRKALMLDTQYRMHESICEFPSQEFYYGRLKTGRRNHRPSVLQTKSLQLTPILFGHVLGEEISLVVSTERGNENSKANVAEAEQAVRVARLLISQAQVDPGSIAILTPYNAQVAKINETLCNKGIQGVTVSTIMKSQGSEWRYVILSTVRSRLEADIDNEPTKAWLTKNLGFIMDPNQINVGITRAQEGLCIIGNRYLLNCCSLWKSLLKHYEEKNCVMNSAKDIRVQNPTARKSRNSRRSNV</sequence>
<feature type="compositionally biased region" description="Polar residues" evidence="8">
    <location>
        <begin position="1979"/>
        <end position="1990"/>
    </location>
</feature>
<keyword evidence="4" id="KW-0347">Helicase</keyword>
<dbReference type="Pfam" id="PF25049">
    <property type="entry name" value="OB_HELZ2"/>
    <property type="match status" value="1"/>
</dbReference>